<dbReference type="InterPro" id="IPR002145">
    <property type="entry name" value="CopG"/>
</dbReference>
<reference evidence="3" key="1">
    <citation type="submission" date="2018-03" db="EMBL/GenBank/DDBJ databases">
        <title>Ecological and genomic features of two cosmopolitan and abundant freshwater picocyanobacteria.</title>
        <authorList>
            <person name="Cabello-Yeves P.J."/>
            <person name="Picazo A."/>
            <person name="Camacho A."/>
            <person name="Callieri C."/>
            <person name="Rosselli R."/>
            <person name="Roda-Garcia J."/>
            <person name="Coutinho F.H."/>
            <person name="Rodriguez-Valera F."/>
        </authorList>
    </citation>
    <scope>NUCLEOTIDE SEQUENCE [LARGE SCALE GENOMIC DNA]</scope>
    <source>
        <strain evidence="3">Tous</strain>
    </source>
</reference>
<dbReference type="SUPFAM" id="SSF47598">
    <property type="entry name" value="Ribbon-helix-helix"/>
    <property type="match status" value="1"/>
</dbReference>
<dbReference type="InterPro" id="IPR010985">
    <property type="entry name" value="Ribbon_hlx_hlx"/>
</dbReference>
<evidence type="ECO:0000313" key="3">
    <source>
        <dbReference type="Proteomes" id="UP000240206"/>
    </source>
</evidence>
<gene>
    <name evidence="2" type="ORF">C7K08_13900</name>
</gene>
<organism evidence="2 3">
    <name type="scientific">Synechococcus lacustris str. Tous</name>
    <dbReference type="NCBI Taxonomy" id="1910958"/>
    <lineage>
        <taxon>Bacteria</taxon>
        <taxon>Bacillati</taxon>
        <taxon>Cyanobacteriota</taxon>
        <taxon>Cyanophyceae</taxon>
        <taxon>Synechococcales</taxon>
        <taxon>Synechococcaceae</taxon>
        <taxon>Synechococcus</taxon>
    </lineage>
</organism>
<keyword evidence="3" id="KW-1185">Reference proteome</keyword>
<dbReference type="RefSeq" id="WP_106501115.1">
    <property type="nucleotide sequence ID" value="NZ_PXVC01000168.1"/>
</dbReference>
<dbReference type="Proteomes" id="UP000240206">
    <property type="component" value="Unassembled WGS sequence"/>
</dbReference>
<dbReference type="Gene3D" id="1.10.1220.10">
    <property type="entry name" value="Met repressor-like"/>
    <property type="match status" value="1"/>
</dbReference>
<dbReference type="Pfam" id="PF01402">
    <property type="entry name" value="RHH_1"/>
    <property type="match status" value="1"/>
</dbReference>
<comment type="caution">
    <text evidence="2">The sequence shown here is derived from an EMBL/GenBank/DDBJ whole genome shotgun (WGS) entry which is preliminary data.</text>
</comment>
<accession>A0A2P7EAQ5</accession>
<feature type="domain" description="Ribbon-helix-helix protein CopG" evidence="1">
    <location>
        <begin position="2"/>
        <end position="40"/>
    </location>
</feature>
<evidence type="ECO:0000313" key="2">
    <source>
        <dbReference type="EMBL" id="PSI00302.1"/>
    </source>
</evidence>
<dbReference type="EMBL" id="PXVC01000168">
    <property type="protein sequence ID" value="PSI00302.1"/>
    <property type="molecule type" value="Genomic_DNA"/>
</dbReference>
<proteinExistence type="predicted"/>
<sequence>MVQVTARLPDTLGAELDAAAQQLNRCRADIIRQAIEYYLDDIEDLRCGVAALKDPADPVLDWLEVRDALLAAD</sequence>
<protein>
    <submittedName>
        <fullName evidence="2">CopG family transcriptional regulator</fullName>
    </submittedName>
</protein>
<dbReference type="GO" id="GO:0006355">
    <property type="term" value="P:regulation of DNA-templated transcription"/>
    <property type="evidence" value="ECO:0007669"/>
    <property type="project" value="InterPro"/>
</dbReference>
<dbReference type="AlphaFoldDB" id="A0A2P7EAQ5"/>
<dbReference type="InterPro" id="IPR013321">
    <property type="entry name" value="Arc_rbn_hlx_hlx"/>
</dbReference>
<name>A0A2P7EAQ5_9SYNE</name>
<evidence type="ECO:0000259" key="1">
    <source>
        <dbReference type="Pfam" id="PF01402"/>
    </source>
</evidence>